<keyword evidence="3" id="KW-0238">DNA-binding</keyword>
<evidence type="ECO:0000256" key="2">
    <source>
        <dbReference type="ARBA" id="ARBA00023067"/>
    </source>
</evidence>
<dbReference type="GO" id="GO:0042802">
    <property type="term" value="F:identical protein binding"/>
    <property type="evidence" value="ECO:0007669"/>
    <property type="project" value="UniProtKB-ARBA"/>
</dbReference>
<dbReference type="SMART" id="SM00411">
    <property type="entry name" value="BHL"/>
    <property type="match status" value="1"/>
</dbReference>
<dbReference type="FunFam" id="4.10.520.10:FF:000001">
    <property type="entry name" value="DNA-binding protein HU"/>
    <property type="match status" value="1"/>
</dbReference>
<sequence>MNKSELIDAIAAGANLSKADAARALNATTGAITSTMASGGGVQLTGFGSFVVRSRAARTGRNPQTGATIQIAASNVAAFKAGKALKEAVN</sequence>
<reference evidence="4" key="1">
    <citation type="submission" date="2018-05" db="EMBL/GenBank/DDBJ databases">
        <authorList>
            <person name="Lanie J.A."/>
            <person name="Ng W.-L."/>
            <person name="Kazmierczak K.M."/>
            <person name="Andrzejewski T.M."/>
            <person name="Davidsen T.M."/>
            <person name="Wayne K.J."/>
            <person name="Tettelin H."/>
            <person name="Glass J.I."/>
            <person name="Rusch D."/>
            <person name="Podicherti R."/>
            <person name="Tsui H.-C.T."/>
            <person name="Winkler M.E."/>
        </authorList>
    </citation>
    <scope>NUCLEOTIDE SEQUENCE</scope>
</reference>
<dbReference type="GO" id="GO:0032991">
    <property type="term" value="C:protein-containing complex"/>
    <property type="evidence" value="ECO:0007669"/>
    <property type="project" value="UniProtKB-ARBA"/>
</dbReference>
<dbReference type="PANTHER" id="PTHR33175:SF3">
    <property type="entry name" value="DNA-BINDING PROTEIN HU-BETA"/>
    <property type="match status" value="1"/>
</dbReference>
<evidence type="ECO:0008006" key="5">
    <source>
        <dbReference type="Google" id="ProtNLM"/>
    </source>
</evidence>
<dbReference type="InterPro" id="IPR010992">
    <property type="entry name" value="IHF-like_DNA-bd_dom_sf"/>
</dbReference>
<dbReference type="GO" id="GO:0030527">
    <property type="term" value="F:structural constituent of chromatin"/>
    <property type="evidence" value="ECO:0007669"/>
    <property type="project" value="InterPro"/>
</dbReference>
<dbReference type="PANTHER" id="PTHR33175">
    <property type="entry name" value="DNA-BINDING PROTEIN HU"/>
    <property type="match status" value="1"/>
</dbReference>
<dbReference type="AlphaFoldDB" id="A0A382W2S3"/>
<dbReference type="SUPFAM" id="SSF47729">
    <property type="entry name" value="IHF-like DNA-binding proteins"/>
    <property type="match status" value="1"/>
</dbReference>
<protein>
    <recommendedName>
        <fullName evidence="5">DNA-binding protein HU</fullName>
    </recommendedName>
</protein>
<accession>A0A382W2S3</accession>
<dbReference type="EMBL" id="UINC01156526">
    <property type="protein sequence ID" value="SVD52994.1"/>
    <property type="molecule type" value="Genomic_DNA"/>
</dbReference>
<organism evidence="4">
    <name type="scientific">marine metagenome</name>
    <dbReference type="NCBI Taxonomy" id="408172"/>
    <lineage>
        <taxon>unclassified sequences</taxon>
        <taxon>metagenomes</taxon>
        <taxon>ecological metagenomes</taxon>
    </lineage>
</organism>
<gene>
    <name evidence="4" type="ORF">METZ01_LOCUS405848</name>
</gene>
<proteinExistence type="inferred from homology"/>
<dbReference type="GO" id="GO:0005829">
    <property type="term" value="C:cytosol"/>
    <property type="evidence" value="ECO:0007669"/>
    <property type="project" value="TreeGrafter"/>
</dbReference>
<dbReference type="PROSITE" id="PS00045">
    <property type="entry name" value="HISTONE_LIKE"/>
    <property type="match status" value="1"/>
</dbReference>
<dbReference type="Pfam" id="PF00216">
    <property type="entry name" value="Bac_DNA_binding"/>
    <property type="match status" value="1"/>
</dbReference>
<evidence type="ECO:0000313" key="4">
    <source>
        <dbReference type="EMBL" id="SVD52994.1"/>
    </source>
</evidence>
<dbReference type="PRINTS" id="PR01727">
    <property type="entry name" value="DNABINDINGHU"/>
</dbReference>
<evidence type="ECO:0000256" key="3">
    <source>
        <dbReference type="ARBA" id="ARBA00023125"/>
    </source>
</evidence>
<dbReference type="GO" id="GO:0003677">
    <property type="term" value="F:DNA binding"/>
    <property type="evidence" value="ECO:0007669"/>
    <property type="project" value="UniProtKB-KW"/>
</dbReference>
<dbReference type="CDD" id="cd13831">
    <property type="entry name" value="HU"/>
    <property type="match status" value="1"/>
</dbReference>
<dbReference type="GO" id="GO:0010467">
    <property type="term" value="P:gene expression"/>
    <property type="evidence" value="ECO:0007669"/>
    <property type="project" value="UniProtKB-ARBA"/>
</dbReference>
<dbReference type="InterPro" id="IPR000119">
    <property type="entry name" value="Hist_DNA-bd"/>
</dbReference>
<name>A0A382W2S3_9ZZZZ</name>
<keyword evidence="2" id="KW-0226">DNA condensation</keyword>
<dbReference type="GO" id="GO:0030261">
    <property type="term" value="P:chromosome condensation"/>
    <property type="evidence" value="ECO:0007669"/>
    <property type="project" value="UniProtKB-KW"/>
</dbReference>
<dbReference type="Gene3D" id="4.10.520.10">
    <property type="entry name" value="IHF-like DNA-binding proteins"/>
    <property type="match status" value="1"/>
</dbReference>
<evidence type="ECO:0000256" key="1">
    <source>
        <dbReference type="ARBA" id="ARBA00010529"/>
    </source>
</evidence>
<dbReference type="InterPro" id="IPR020816">
    <property type="entry name" value="Histone-like_DNA-bd_CS"/>
</dbReference>
<comment type="similarity">
    <text evidence="1">Belongs to the bacterial histone-like protein family.</text>
</comment>